<dbReference type="PANTHER" id="PTHR34765">
    <property type="entry name" value="CASPASE RECRUITMENT DOMAIN-CONTAINING PROTEIN 19"/>
    <property type="match status" value="1"/>
</dbReference>
<keyword evidence="1" id="KW-1133">Transmembrane helix</keyword>
<accession>A0AAV2LWX5</accession>
<evidence type="ECO:0000256" key="1">
    <source>
        <dbReference type="SAM" id="Phobius"/>
    </source>
</evidence>
<dbReference type="PANTHER" id="PTHR34765:SF1">
    <property type="entry name" value="CASPASE RECRUITMENT DOMAIN-CONTAINING PROTEIN 19"/>
    <property type="match status" value="1"/>
</dbReference>
<proteinExistence type="predicted"/>
<dbReference type="InterPro" id="IPR011029">
    <property type="entry name" value="DEATH-like_dom_sf"/>
</dbReference>
<evidence type="ECO:0000313" key="2">
    <source>
        <dbReference type="EMBL" id="CAL1605558.1"/>
    </source>
</evidence>
<keyword evidence="3" id="KW-1185">Reference proteome</keyword>
<protein>
    <submittedName>
        <fullName evidence="2">Uncharacterized protein</fullName>
    </submittedName>
</protein>
<feature type="transmembrane region" description="Helical" evidence="1">
    <location>
        <begin position="163"/>
        <end position="182"/>
    </location>
</feature>
<keyword evidence="1" id="KW-0812">Transmembrane</keyword>
<name>A0AAV2LWX5_KNICA</name>
<gene>
    <name evidence="2" type="ORF">KC01_LOCUS32920</name>
</gene>
<dbReference type="Gene3D" id="1.10.533.10">
    <property type="entry name" value="Death Domain, Fas"/>
    <property type="match status" value="1"/>
</dbReference>
<keyword evidence="1" id="KW-0472">Membrane</keyword>
<organism evidence="2 3">
    <name type="scientific">Knipowitschia caucasica</name>
    <name type="common">Caucasian dwarf goby</name>
    <name type="synonym">Pomatoschistus caucasicus</name>
    <dbReference type="NCBI Taxonomy" id="637954"/>
    <lineage>
        <taxon>Eukaryota</taxon>
        <taxon>Metazoa</taxon>
        <taxon>Chordata</taxon>
        <taxon>Craniata</taxon>
        <taxon>Vertebrata</taxon>
        <taxon>Euteleostomi</taxon>
        <taxon>Actinopterygii</taxon>
        <taxon>Neopterygii</taxon>
        <taxon>Teleostei</taxon>
        <taxon>Neoteleostei</taxon>
        <taxon>Acanthomorphata</taxon>
        <taxon>Gobiaria</taxon>
        <taxon>Gobiiformes</taxon>
        <taxon>Gobioidei</taxon>
        <taxon>Gobiidae</taxon>
        <taxon>Gobiinae</taxon>
        <taxon>Knipowitschia</taxon>
    </lineage>
</organism>
<sequence length="205" mass="23743">MTTWFLWVWRVDQPRRLSGRSPGQKHFVFTHGLTAAMADGYMKQLWTDAHFLSSHQRMDSALLDKLVLQLNRTYPQVLSDKEAHQFRNIRVVTRLRLAELLRSLHCKGEDACHEFYRGIQIHAEDMYCRLPSRVRCREMEDPKGMNCKEVDCETNVLNNKGPIFFLSCFSLAACVAVLYYSGGGWQSEMPPKSHSTSPSLTLCRW</sequence>
<dbReference type="AlphaFoldDB" id="A0AAV2LWX5"/>
<evidence type="ECO:0000313" key="3">
    <source>
        <dbReference type="Proteomes" id="UP001497482"/>
    </source>
</evidence>
<dbReference type="EMBL" id="OZ035827">
    <property type="protein sequence ID" value="CAL1605558.1"/>
    <property type="molecule type" value="Genomic_DNA"/>
</dbReference>
<dbReference type="GO" id="GO:0005739">
    <property type="term" value="C:mitochondrion"/>
    <property type="evidence" value="ECO:0007669"/>
    <property type="project" value="TreeGrafter"/>
</dbReference>
<reference evidence="2 3" key="1">
    <citation type="submission" date="2024-04" db="EMBL/GenBank/DDBJ databases">
        <authorList>
            <person name="Waldvogel A.-M."/>
            <person name="Schoenle A."/>
        </authorList>
    </citation>
    <scope>NUCLEOTIDE SEQUENCE [LARGE SCALE GENOMIC DNA]</scope>
</reference>
<dbReference type="Proteomes" id="UP001497482">
    <property type="component" value="Chromosome 5"/>
</dbReference>
<dbReference type="InterPro" id="IPR043574">
    <property type="entry name" value="CARD19"/>
</dbReference>